<evidence type="ECO:0000256" key="4">
    <source>
        <dbReference type="ARBA" id="ARBA00022692"/>
    </source>
</evidence>
<keyword evidence="8 13" id="KW-0472">Membrane</keyword>
<evidence type="ECO:0000256" key="3">
    <source>
        <dbReference type="ARBA" id="ARBA00022679"/>
    </source>
</evidence>
<keyword evidence="4 13" id="KW-0812">Transmembrane</keyword>
<feature type="transmembrane region" description="Helical" evidence="13">
    <location>
        <begin position="264"/>
        <end position="291"/>
    </location>
</feature>
<evidence type="ECO:0000256" key="8">
    <source>
        <dbReference type="ARBA" id="ARBA00023136"/>
    </source>
</evidence>
<evidence type="ECO:0000256" key="1">
    <source>
        <dbReference type="ARBA" id="ARBA00004141"/>
    </source>
</evidence>
<feature type="transmembrane region" description="Helical" evidence="13">
    <location>
        <begin position="303"/>
        <end position="325"/>
    </location>
</feature>
<evidence type="ECO:0000313" key="14">
    <source>
        <dbReference type="EMBL" id="MPL58573.1"/>
    </source>
</evidence>
<dbReference type="GO" id="GO:0051301">
    <property type="term" value="P:cell division"/>
    <property type="evidence" value="ECO:0007669"/>
    <property type="project" value="InterPro"/>
</dbReference>
<dbReference type="GO" id="GO:0009252">
    <property type="term" value="P:peptidoglycan biosynthetic process"/>
    <property type="evidence" value="ECO:0007669"/>
    <property type="project" value="UniProtKB-KW"/>
</dbReference>
<keyword evidence="7 13" id="KW-1133">Transmembrane helix</keyword>
<dbReference type="EC" id="2.4.99.28" evidence="10"/>
<reference evidence="14" key="1">
    <citation type="submission" date="2019-08" db="EMBL/GenBank/DDBJ databases">
        <authorList>
            <person name="Kucharzyk K."/>
            <person name="Murdoch R.W."/>
            <person name="Higgins S."/>
            <person name="Loffler F."/>
        </authorList>
    </citation>
    <scope>NUCLEOTIDE SEQUENCE</scope>
</reference>
<keyword evidence="2 14" id="KW-0328">Glycosyltransferase</keyword>
<comment type="catalytic activity">
    <reaction evidence="11">
        <text>[GlcNAc-(1-&gt;4)-Mur2Ac(oyl-L-Ala-gamma-D-Glu-L-Lys-D-Ala-D-Ala)](n)-di-trans,octa-cis-undecaprenyl diphosphate + beta-D-GlcNAc-(1-&gt;4)-Mur2Ac(oyl-L-Ala-gamma-D-Glu-L-Lys-D-Ala-D-Ala)-di-trans,octa-cis-undecaprenyl diphosphate = [GlcNAc-(1-&gt;4)-Mur2Ac(oyl-L-Ala-gamma-D-Glu-L-Lys-D-Ala-D-Ala)](n+1)-di-trans,octa-cis-undecaprenyl diphosphate + di-trans,octa-cis-undecaprenyl diphosphate + H(+)</text>
        <dbReference type="Rhea" id="RHEA:23708"/>
        <dbReference type="Rhea" id="RHEA-COMP:9602"/>
        <dbReference type="Rhea" id="RHEA-COMP:9603"/>
        <dbReference type="ChEBI" id="CHEBI:15378"/>
        <dbReference type="ChEBI" id="CHEBI:58405"/>
        <dbReference type="ChEBI" id="CHEBI:60033"/>
        <dbReference type="ChEBI" id="CHEBI:78435"/>
        <dbReference type="EC" id="2.4.99.28"/>
    </reaction>
</comment>
<dbReference type="GO" id="GO:0032153">
    <property type="term" value="C:cell division site"/>
    <property type="evidence" value="ECO:0007669"/>
    <property type="project" value="TreeGrafter"/>
</dbReference>
<name>A0A644SVC9_9ZZZZ</name>
<dbReference type="GO" id="GO:0008955">
    <property type="term" value="F:peptidoglycan glycosyltransferase activity"/>
    <property type="evidence" value="ECO:0007669"/>
    <property type="project" value="UniProtKB-EC"/>
</dbReference>
<evidence type="ECO:0000256" key="7">
    <source>
        <dbReference type="ARBA" id="ARBA00022989"/>
    </source>
</evidence>
<dbReference type="GO" id="GO:0008360">
    <property type="term" value="P:regulation of cell shape"/>
    <property type="evidence" value="ECO:0007669"/>
    <property type="project" value="UniProtKB-KW"/>
</dbReference>
<evidence type="ECO:0000256" key="9">
    <source>
        <dbReference type="ARBA" id="ARBA00032370"/>
    </source>
</evidence>
<feature type="transmembrane region" description="Helical" evidence="13">
    <location>
        <begin position="54"/>
        <end position="71"/>
    </location>
</feature>
<feature type="transmembrane region" description="Helical" evidence="13">
    <location>
        <begin position="337"/>
        <end position="360"/>
    </location>
</feature>
<dbReference type="GO" id="GO:0005886">
    <property type="term" value="C:plasma membrane"/>
    <property type="evidence" value="ECO:0007669"/>
    <property type="project" value="TreeGrafter"/>
</dbReference>
<feature type="region of interest" description="Disordered" evidence="12">
    <location>
        <begin position="368"/>
        <end position="390"/>
    </location>
</feature>
<feature type="transmembrane region" description="Helical" evidence="13">
    <location>
        <begin position="14"/>
        <end position="42"/>
    </location>
</feature>
<comment type="caution">
    <text evidence="14">The sequence shown here is derived from an EMBL/GenBank/DDBJ whole genome shotgun (WGS) entry which is preliminary data.</text>
</comment>
<proteinExistence type="predicted"/>
<dbReference type="EMBL" id="VSSQ01000007">
    <property type="protein sequence ID" value="MPL58573.1"/>
    <property type="molecule type" value="Genomic_DNA"/>
</dbReference>
<dbReference type="PANTHER" id="PTHR30474">
    <property type="entry name" value="CELL CYCLE PROTEIN"/>
    <property type="match status" value="1"/>
</dbReference>
<accession>A0A644SVC9</accession>
<gene>
    <name evidence="14" type="primary">ftsW_2</name>
    <name evidence="14" type="ORF">SDC9_04107</name>
</gene>
<evidence type="ECO:0000256" key="10">
    <source>
        <dbReference type="ARBA" id="ARBA00044770"/>
    </source>
</evidence>
<feature type="transmembrane region" description="Helical" evidence="13">
    <location>
        <begin position="188"/>
        <end position="208"/>
    </location>
</feature>
<organism evidence="14">
    <name type="scientific">bioreactor metagenome</name>
    <dbReference type="NCBI Taxonomy" id="1076179"/>
    <lineage>
        <taxon>unclassified sequences</taxon>
        <taxon>metagenomes</taxon>
        <taxon>ecological metagenomes</taxon>
    </lineage>
</organism>
<dbReference type="GO" id="GO:0015648">
    <property type="term" value="F:lipid-linked peptidoglycan transporter activity"/>
    <property type="evidence" value="ECO:0007669"/>
    <property type="project" value="TreeGrafter"/>
</dbReference>
<keyword evidence="3 14" id="KW-0808">Transferase</keyword>
<dbReference type="InterPro" id="IPR001182">
    <property type="entry name" value="FtsW/RodA"/>
</dbReference>
<comment type="subcellular location">
    <subcellularLocation>
        <location evidence="1">Membrane</location>
        <topology evidence="1">Multi-pass membrane protein</topology>
    </subcellularLocation>
</comment>
<evidence type="ECO:0000256" key="13">
    <source>
        <dbReference type="SAM" id="Phobius"/>
    </source>
</evidence>
<evidence type="ECO:0000256" key="5">
    <source>
        <dbReference type="ARBA" id="ARBA00022960"/>
    </source>
</evidence>
<feature type="transmembrane region" description="Helical" evidence="13">
    <location>
        <begin position="164"/>
        <end position="181"/>
    </location>
</feature>
<dbReference type="Pfam" id="PF01098">
    <property type="entry name" value="FTSW_RODA_SPOVE"/>
    <property type="match status" value="1"/>
</dbReference>
<sequence>MDKPTKLWANHTEAVFYITLILFVIGTVNVFSASFVLAGQLLHDSYFFLKRHMMFFLIGFVAMLIIGRMNYHILRKFVVPIGLAAIGLLVAVHFGGAEANGARRWLDLAGIKFQPSEIAKLAVVIITANYLGPRLDRNRKIDLFSAPLWFSFITFGFVLKQPDMGTAMIIIGLCLLIYLIAGLPRHQIALLVCGGTAAVVMLSLVASYRADRIYAWLNPWAYQDSIGYQTVQSLMAIGSGGLWGTGLGMGTSKFYYLPEAHTDFAFAVLCQEMGFIGAGIVLVLLALLGIYGAKIAAVASDGFGKLLAIGAIGIVVGQGVINIAMVSGLLPVVGVPLPFISFGGTSLVVNFCAIGLLISVSRRATVKKRKEDNQPPPAPKKLRLVTPSNS</sequence>
<dbReference type="PANTHER" id="PTHR30474:SF2">
    <property type="entry name" value="PEPTIDOGLYCAN GLYCOSYLTRANSFERASE FTSW-RELATED"/>
    <property type="match status" value="1"/>
</dbReference>
<dbReference type="AlphaFoldDB" id="A0A644SVC9"/>
<keyword evidence="6" id="KW-0573">Peptidoglycan synthesis</keyword>
<keyword evidence="5" id="KW-0133">Cell shape</keyword>
<feature type="transmembrane region" description="Helical" evidence="13">
    <location>
        <begin position="77"/>
        <end position="96"/>
    </location>
</feature>
<evidence type="ECO:0000256" key="11">
    <source>
        <dbReference type="ARBA" id="ARBA00049902"/>
    </source>
</evidence>
<protein>
    <recommendedName>
        <fullName evidence="10">peptidoglycan glycosyltransferase</fullName>
        <ecNumber evidence="10">2.4.99.28</ecNumber>
    </recommendedName>
    <alternativeName>
        <fullName evidence="9">Peptidoglycan polymerase</fullName>
    </alternativeName>
</protein>
<evidence type="ECO:0000256" key="6">
    <source>
        <dbReference type="ARBA" id="ARBA00022984"/>
    </source>
</evidence>
<evidence type="ECO:0000256" key="12">
    <source>
        <dbReference type="SAM" id="MobiDB-lite"/>
    </source>
</evidence>
<evidence type="ECO:0000256" key="2">
    <source>
        <dbReference type="ARBA" id="ARBA00022676"/>
    </source>
</evidence>